<organism evidence="3 4">
    <name type="scientific">Roseateles terrae</name>
    <dbReference type="NCBI Taxonomy" id="431060"/>
    <lineage>
        <taxon>Bacteria</taxon>
        <taxon>Pseudomonadati</taxon>
        <taxon>Pseudomonadota</taxon>
        <taxon>Betaproteobacteria</taxon>
        <taxon>Burkholderiales</taxon>
        <taxon>Sphaerotilaceae</taxon>
        <taxon>Roseateles</taxon>
    </lineage>
</organism>
<evidence type="ECO:0000313" key="4">
    <source>
        <dbReference type="Proteomes" id="UP000574369"/>
    </source>
</evidence>
<proteinExistence type="predicted"/>
<dbReference type="Proteomes" id="UP000574369">
    <property type="component" value="Unassembled WGS sequence"/>
</dbReference>
<dbReference type="Pfam" id="PF01075">
    <property type="entry name" value="Glyco_transf_9"/>
    <property type="match status" value="1"/>
</dbReference>
<reference evidence="3 4" key="1">
    <citation type="submission" date="2020-08" db="EMBL/GenBank/DDBJ databases">
        <title>Genomic Encyclopedia of Type Strains, Phase III (KMG-III): the genomes of soil and plant-associated and newly described type strains.</title>
        <authorList>
            <person name="Whitman W."/>
        </authorList>
    </citation>
    <scope>NUCLEOTIDE SEQUENCE [LARGE SCALE GENOMIC DNA]</scope>
    <source>
        <strain evidence="3 4">CECT 7247</strain>
    </source>
</reference>
<comment type="caution">
    <text evidence="3">The sequence shown here is derived from an EMBL/GenBank/DDBJ whole genome shotgun (WGS) entry which is preliminary data.</text>
</comment>
<dbReference type="SUPFAM" id="SSF53756">
    <property type="entry name" value="UDP-Glycosyltransferase/glycogen phosphorylase"/>
    <property type="match status" value="1"/>
</dbReference>
<dbReference type="RefSeq" id="WP_246409378.1">
    <property type="nucleotide sequence ID" value="NZ_JACHXO010000001.1"/>
</dbReference>
<sequence>MSLLSFSTAERATPADRIHAPTQGAGRVQGPIRRVLILRALVLGDTMCAVPAFRAMRRAWPDARLCVMGTPASRDYLSRISCVDEWLPFPGWPGLPEQAVDVRGLPPALALLQSMDWDLAIQLHGSGQVTNPFLALAGARQMAGFQGPGAWVPEADAALFAPWPVLGHETERLLSLCRHLGLPVEDSHLEFPLRPEDDEAVRQAWPGWEDCASYACVHVGAQLPSRRWPLRRFAAVAQSLHDNGHQVVLTGTPSEAALGEELERLLDALGVPRLNLIGRTSLWSMGALLRRARVLVCNDTGVSHMAAALRVPSVVVSCGSEPMRWAPPDTRLHRLLAKPAPCRPCAYPECPHGHACAHALSVFEVLQALDDLLAHPHPQLEPSDGPTTAHPHLARARQLPLQPHPGPA</sequence>
<dbReference type="Gene3D" id="3.40.50.2000">
    <property type="entry name" value="Glycogen Phosphorylase B"/>
    <property type="match status" value="2"/>
</dbReference>
<dbReference type="InterPro" id="IPR051199">
    <property type="entry name" value="LPS_LOS_Heptosyltrfase"/>
</dbReference>
<keyword evidence="2" id="KW-0808">Transferase</keyword>
<dbReference type="PANTHER" id="PTHR30160">
    <property type="entry name" value="TETRAACYLDISACCHARIDE 4'-KINASE-RELATED"/>
    <property type="match status" value="1"/>
</dbReference>
<dbReference type="CDD" id="cd03789">
    <property type="entry name" value="GT9_LPS_heptosyltransferase"/>
    <property type="match status" value="1"/>
</dbReference>
<evidence type="ECO:0000256" key="2">
    <source>
        <dbReference type="ARBA" id="ARBA00022679"/>
    </source>
</evidence>
<keyword evidence="4" id="KW-1185">Reference proteome</keyword>
<gene>
    <name evidence="3" type="ORF">FHS28_000065</name>
</gene>
<name>A0ABR6GKW4_9BURK</name>
<protein>
    <submittedName>
        <fullName evidence="3">ADP-heptose:LPS heptosyltransferase</fullName>
    </submittedName>
</protein>
<dbReference type="PANTHER" id="PTHR30160:SF1">
    <property type="entry name" value="LIPOPOLYSACCHARIDE 1,2-N-ACETYLGLUCOSAMINETRANSFERASE-RELATED"/>
    <property type="match status" value="1"/>
</dbReference>
<evidence type="ECO:0000256" key="1">
    <source>
        <dbReference type="ARBA" id="ARBA00022676"/>
    </source>
</evidence>
<evidence type="ECO:0000313" key="3">
    <source>
        <dbReference type="EMBL" id="MBB3192700.1"/>
    </source>
</evidence>
<dbReference type="EMBL" id="JACHXO010000001">
    <property type="protein sequence ID" value="MBB3192700.1"/>
    <property type="molecule type" value="Genomic_DNA"/>
</dbReference>
<accession>A0ABR6GKW4</accession>
<dbReference type="InterPro" id="IPR002201">
    <property type="entry name" value="Glyco_trans_9"/>
</dbReference>
<keyword evidence="1" id="KW-0328">Glycosyltransferase</keyword>